<protein>
    <recommendedName>
        <fullName evidence="6">Chromosome partition protein Smc</fullName>
    </recommendedName>
</protein>
<evidence type="ECO:0000259" key="8">
    <source>
        <dbReference type="SMART" id="SM00968"/>
    </source>
</evidence>
<name>A0A2U1V0S1_9PROT</name>
<comment type="subunit">
    <text evidence="6">Homodimer.</text>
</comment>
<proteinExistence type="inferred from homology"/>
<evidence type="ECO:0000256" key="6">
    <source>
        <dbReference type="HAMAP-Rule" id="MF_01894"/>
    </source>
</evidence>
<evidence type="ECO:0000313" key="10">
    <source>
        <dbReference type="Proteomes" id="UP000245048"/>
    </source>
</evidence>
<dbReference type="InterPro" id="IPR024704">
    <property type="entry name" value="SMC"/>
</dbReference>
<keyword evidence="2 6" id="KW-0547">Nucleotide-binding</keyword>
<dbReference type="InterPro" id="IPR011890">
    <property type="entry name" value="SMC_prok"/>
</dbReference>
<dbReference type="GO" id="GO:0005524">
    <property type="term" value="F:ATP binding"/>
    <property type="evidence" value="ECO:0007669"/>
    <property type="project" value="UniProtKB-UniRule"/>
</dbReference>
<dbReference type="GO" id="GO:0005694">
    <property type="term" value="C:chromosome"/>
    <property type="evidence" value="ECO:0007669"/>
    <property type="project" value="InterPro"/>
</dbReference>
<dbReference type="GO" id="GO:0007062">
    <property type="term" value="P:sister chromatid cohesion"/>
    <property type="evidence" value="ECO:0007669"/>
    <property type="project" value="InterPro"/>
</dbReference>
<dbReference type="PIRSF" id="PIRSF005719">
    <property type="entry name" value="SMC"/>
    <property type="match status" value="1"/>
</dbReference>
<dbReference type="GO" id="GO:0006260">
    <property type="term" value="P:DNA replication"/>
    <property type="evidence" value="ECO:0007669"/>
    <property type="project" value="UniProtKB-UniRule"/>
</dbReference>
<dbReference type="EMBL" id="PDOA01000014">
    <property type="protein sequence ID" value="PWC27508.1"/>
    <property type="molecule type" value="Genomic_DNA"/>
</dbReference>
<comment type="domain">
    <text evidence="6">Contains large globular domains required for ATP hydrolysis at each terminus and a third globular domain forming a flexible hinge near the middle of the molecule. These domains are separated by coiled-coil structures.</text>
</comment>
<dbReference type="OrthoDB" id="9808768at2"/>
<dbReference type="GO" id="GO:0016887">
    <property type="term" value="F:ATP hydrolysis activity"/>
    <property type="evidence" value="ECO:0007669"/>
    <property type="project" value="InterPro"/>
</dbReference>
<dbReference type="InterPro" id="IPR010935">
    <property type="entry name" value="SMC_hinge"/>
</dbReference>
<sequence length="1357" mass="140187">MGPASEAAPATPRDPGQEAAARAAALRATLTRLRIAGFKSFAEPTTLEVLPGLTGIVGPNGCGKSNVVEALRWAMGETNARAMRGGEMDDVIFAGTATRAGRNQAEVTLLLEDASGLAPPPNQSAAELEITRRIVRGEGTGFRLNGREVRGRDVQTLFADIGSGARSSAMVSQGKVAALIAARPEERRQVLEEAAGIAGLRARKHEAELKLRQAETNLTRADDLKGQLEVQRQSLQRQARQAARYRNLSGMTREAEAEYFALLVARAAQALEGGRAAHKAALAATRGAEQEAAAAATRAFAAERALPEPREAEAVSRTALERRRVEQEGLEAEERRARAALEEAEGRLAQLRDDLGHAGRLAGDAAAAGARLAAEAGTLETLRDSLPRRAAEAEAARQEAAAAAEAAEAAADQAAQAAAEAAAEAGRREAELGAARQRAARLAQQQDSLAAQQAEAEAARVAPEATAAAAAAHDAAAQALAAARARLEQAEAARAAAQEAHATARRASAEADAARARATGERDAAAARARQVAEQVARLARERDAAAAERPAPEALTAAATAATEAEAALAAARAALAGAEAARATAAADHSAARAAASTAEAARARAAAERQGLADLLRARAPRAAAPVLDAITVPPGLEAALGAALGEALDSPADAAAPRHWRDLPPLDAAPALPEGAEPLAARVEAPPVLARALSQVGLVPDEATGEALLPRLRPGQSLVSAEGALWRWDGHCARAGAPSAGAVRLTQRNRLRAAEAALEQAAAAAGTAAAAAEAARDEEARAAQAEGAARAARATAETALARAREAESRLAAAAARAEGRLAMLGPQIERLETELRAAEAAREAAAATLATLPDPAAARAARDEAARAEAAAQAEETAARDARRKAEAALEAARAEESRLASRAAQAESRLAALAPQLAHAAEERAEAERLLEAAGAALAGAPDLAALRRAVEAARQGQAEARARAAAARDAAAALAAEGERAAARLSAIGAERESWAGREAEASARLEALRQRAAEAEAVREAAAAAPEEAAARRAAAARLLAEAEAEHAAAATRLRAAETEDREAAEARRRADTAFAAAREAQLRAEAAAQQAEAAAAAVAQRLAERLGDAPALPPPPGDLSEAAEERARRKAERLAKEREDMGPVNLRADQEMAEVDQRIGAIDGDREEIGAAIAKLRGSIGHLNREGRERLRAVFDRVDAEFRALFGKLFGGGRAHLALVGSDDPLEAGLEIYAEPPGKKLATLSLLSGGEQALTALSLVFAVFRCQPAPVCVLDEVDAPLDDANVERLCGLLEAMAAESGTRFLVVTHHPLTMARMHRLYGVTMQERGVSRLLSVDLEAAVDMVEGTS</sequence>
<evidence type="ECO:0000256" key="2">
    <source>
        <dbReference type="ARBA" id="ARBA00022741"/>
    </source>
</evidence>
<dbReference type="Gene3D" id="3.40.50.300">
    <property type="entry name" value="P-loop containing nucleotide triphosphate hydrolases"/>
    <property type="match status" value="2"/>
</dbReference>
<dbReference type="InterPro" id="IPR027417">
    <property type="entry name" value="P-loop_NTPase"/>
</dbReference>
<feature type="domain" description="SMC hinge" evidence="8">
    <location>
        <begin position="624"/>
        <end position="713"/>
    </location>
</feature>
<keyword evidence="3 6" id="KW-0067">ATP-binding</keyword>
<accession>A0A2U1V0S1</accession>
<dbReference type="Pfam" id="PF02463">
    <property type="entry name" value="SMC_N"/>
    <property type="match status" value="1"/>
</dbReference>
<feature type="binding site" evidence="6">
    <location>
        <begin position="59"/>
        <end position="66"/>
    </location>
    <ligand>
        <name>ATP</name>
        <dbReference type="ChEBI" id="CHEBI:30616"/>
    </ligand>
</feature>
<dbReference type="CDD" id="cd03278">
    <property type="entry name" value="ABC_SMC_barmotin"/>
    <property type="match status" value="1"/>
</dbReference>
<feature type="compositionally biased region" description="Basic and acidic residues" evidence="7">
    <location>
        <begin position="1062"/>
        <end position="1078"/>
    </location>
</feature>
<dbReference type="InterPro" id="IPR003395">
    <property type="entry name" value="RecF/RecN/SMC_N"/>
</dbReference>
<evidence type="ECO:0000256" key="3">
    <source>
        <dbReference type="ARBA" id="ARBA00022840"/>
    </source>
</evidence>
<feature type="compositionally biased region" description="Basic and acidic residues" evidence="7">
    <location>
        <begin position="1131"/>
        <end position="1144"/>
    </location>
</feature>
<feature type="region of interest" description="Disordered" evidence="7">
    <location>
        <begin position="859"/>
        <end position="889"/>
    </location>
</feature>
<dbReference type="GO" id="GO:0003677">
    <property type="term" value="F:DNA binding"/>
    <property type="evidence" value="ECO:0007669"/>
    <property type="project" value="UniProtKB-UniRule"/>
</dbReference>
<gene>
    <name evidence="6" type="primary">smc</name>
    <name evidence="9" type="ORF">CR165_17575</name>
</gene>
<feature type="coiled-coil region" evidence="6">
    <location>
        <begin position="327"/>
        <end position="361"/>
    </location>
</feature>
<feature type="compositionally biased region" description="Basic and acidic residues" evidence="7">
    <location>
        <begin position="507"/>
        <end position="525"/>
    </location>
</feature>
<evidence type="ECO:0000256" key="4">
    <source>
        <dbReference type="ARBA" id="ARBA00023054"/>
    </source>
</evidence>
<dbReference type="SMART" id="SM00968">
    <property type="entry name" value="SMC_hinge"/>
    <property type="match status" value="1"/>
</dbReference>
<feature type="region of interest" description="Disordered" evidence="7">
    <location>
        <begin position="1115"/>
        <end position="1144"/>
    </location>
</feature>
<keyword evidence="10" id="KW-1185">Reference proteome</keyword>
<dbReference type="GO" id="GO:0005737">
    <property type="term" value="C:cytoplasm"/>
    <property type="evidence" value="ECO:0007669"/>
    <property type="project" value="UniProtKB-SubCell"/>
</dbReference>
<feature type="region of interest" description="Disordered" evidence="7">
    <location>
        <begin position="1058"/>
        <end position="1078"/>
    </location>
</feature>
<feature type="coiled-coil region" evidence="6">
    <location>
        <begin position="197"/>
        <end position="241"/>
    </location>
</feature>
<comment type="function">
    <text evidence="6">Required for chromosome condensation and partitioning.</text>
</comment>
<feature type="region of interest" description="Disordered" evidence="7">
    <location>
        <begin position="494"/>
        <end position="529"/>
    </location>
</feature>
<dbReference type="SUPFAM" id="SSF52540">
    <property type="entry name" value="P-loop containing nucleoside triphosphate hydrolases"/>
    <property type="match status" value="1"/>
</dbReference>
<dbReference type="Proteomes" id="UP000245048">
    <property type="component" value="Unassembled WGS sequence"/>
</dbReference>
<comment type="subcellular location">
    <subcellularLocation>
        <location evidence="6">Cytoplasm</location>
    </subcellularLocation>
</comment>
<evidence type="ECO:0000313" key="9">
    <source>
        <dbReference type="EMBL" id="PWC27508.1"/>
    </source>
</evidence>
<dbReference type="PANTHER" id="PTHR43977">
    <property type="entry name" value="STRUCTURAL MAINTENANCE OF CHROMOSOMES PROTEIN 3"/>
    <property type="match status" value="1"/>
</dbReference>
<keyword evidence="5 6" id="KW-0238">DNA-binding</keyword>
<dbReference type="HAMAP" id="MF_01894">
    <property type="entry name" value="Smc_prok"/>
    <property type="match status" value="1"/>
</dbReference>
<keyword evidence="4 6" id="KW-0175">Coiled coil</keyword>
<keyword evidence="1 6" id="KW-0963">Cytoplasm</keyword>
<dbReference type="GO" id="GO:0007059">
    <property type="term" value="P:chromosome segregation"/>
    <property type="evidence" value="ECO:0007669"/>
    <property type="project" value="UniProtKB-UniRule"/>
</dbReference>
<comment type="similarity">
    <text evidence="6">Belongs to the SMC family.</text>
</comment>
<reference evidence="10" key="1">
    <citation type="submission" date="2017-10" db="EMBL/GenBank/DDBJ databases">
        <authorList>
            <person name="Toshchakov S.V."/>
            <person name="Goeva M.A."/>
        </authorList>
    </citation>
    <scope>NUCLEOTIDE SEQUENCE [LARGE SCALE GENOMIC DNA]</scope>
    <source>
        <strain evidence="10">JR1/69-1-13</strain>
    </source>
</reference>
<organism evidence="9 10">
    <name type="scientific">Teichococcus aestuarii</name>
    <dbReference type="NCBI Taxonomy" id="568898"/>
    <lineage>
        <taxon>Bacteria</taxon>
        <taxon>Pseudomonadati</taxon>
        <taxon>Pseudomonadota</taxon>
        <taxon>Alphaproteobacteria</taxon>
        <taxon>Acetobacterales</taxon>
        <taxon>Roseomonadaceae</taxon>
        <taxon>Roseomonas</taxon>
    </lineage>
</organism>
<dbReference type="GO" id="GO:0030261">
    <property type="term" value="P:chromosome condensation"/>
    <property type="evidence" value="ECO:0007669"/>
    <property type="project" value="InterPro"/>
</dbReference>
<evidence type="ECO:0000256" key="1">
    <source>
        <dbReference type="ARBA" id="ARBA00022490"/>
    </source>
</evidence>
<evidence type="ECO:0000256" key="5">
    <source>
        <dbReference type="ARBA" id="ARBA00023125"/>
    </source>
</evidence>
<comment type="caution">
    <text evidence="9">The sequence shown here is derived from an EMBL/GenBank/DDBJ whole genome shotgun (WGS) entry which is preliminary data.</text>
</comment>
<evidence type="ECO:0000256" key="7">
    <source>
        <dbReference type="SAM" id="MobiDB-lite"/>
    </source>
</evidence>